<sequence>MNIENYEEVLKQVFDLSGTLQEALVSVNVMLEDGQIQDAVTVTDDIKAALESIDDSLEPVLEELQARNLSNITTELKEQVTKAKVDLAMDNSDKLKEDLKNEIFPKYIVWKEEVDKVLKPYVMQ</sequence>
<reference evidence="2" key="2">
    <citation type="submission" date="2024-06" db="EMBL/GenBank/DDBJ databases">
        <authorList>
            <person name="Petrova K.O."/>
            <person name="Toshchakov S.V."/>
            <person name="Boltjanskaja Y.V."/>
            <person name="Kevbrin V.V."/>
        </authorList>
    </citation>
    <scope>NUCLEOTIDE SEQUENCE</scope>
    <source>
        <strain evidence="2">Z-710</strain>
    </source>
</reference>
<proteinExistence type="predicted"/>
<reference evidence="2" key="1">
    <citation type="journal article" date="2018" name="Antonie Van Leeuwenhoek">
        <title>Proteinivorax hydrogeniformans sp. nov., an anaerobic, haloalkaliphilic bacterium fermenting proteinaceous compounds with high hydrogen production.</title>
        <authorList>
            <person name="Boltyanskaya Y."/>
            <person name="Detkova E."/>
            <person name="Pimenov N."/>
            <person name="Kevbrin V."/>
        </authorList>
    </citation>
    <scope>NUCLEOTIDE SEQUENCE</scope>
    <source>
        <strain evidence="2">Z-710</strain>
    </source>
</reference>
<dbReference type="InterPro" id="IPR058355">
    <property type="entry name" value="DUF8042"/>
</dbReference>
<gene>
    <name evidence="2" type="ORF">PRVXH_000502</name>
</gene>
<feature type="domain" description="DUF8042" evidence="1">
    <location>
        <begin position="4"/>
        <end position="120"/>
    </location>
</feature>
<accession>A0AAU8HUZ1</accession>
<organism evidence="2">
    <name type="scientific">Proteinivorax hydrogeniformans</name>
    <dbReference type="NCBI Taxonomy" id="1826727"/>
    <lineage>
        <taxon>Bacteria</taxon>
        <taxon>Bacillati</taxon>
        <taxon>Bacillota</taxon>
        <taxon>Clostridia</taxon>
        <taxon>Eubacteriales</taxon>
        <taxon>Proteinivoracaceae</taxon>
        <taxon>Proteinivorax</taxon>
    </lineage>
</organism>
<dbReference type="RefSeq" id="WP_353893741.1">
    <property type="nucleotide sequence ID" value="NZ_CP159485.1"/>
</dbReference>
<evidence type="ECO:0000259" key="1">
    <source>
        <dbReference type="Pfam" id="PF26154"/>
    </source>
</evidence>
<dbReference type="EMBL" id="CP159485">
    <property type="protein sequence ID" value="XCI29193.1"/>
    <property type="molecule type" value="Genomic_DNA"/>
</dbReference>
<evidence type="ECO:0000313" key="2">
    <source>
        <dbReference type="EMBL" id="XCI29193.1"/>
    </source>
</evidence>
<protein>
    <recommendedName>
        <fullName evidence="1">DUF8042 domain-containing protein</fullName>
    </recommendedName>
</protein>
<dbReference type="Pfam" id="PF26154">
    <property type="entry name" value="DUF8042"/>
    <property type="match status" value="1"/>
</dbReference>
<name>A0AAU8HUZ1_9FIRM</name>
<dbReference type="AlphaFoldDB" id="A0AAU8HUZ1"/>